<accession>A0NQ86</accession>
<evidence type="ECO:0000313" key="2">
    <source>
        <dbReference type="EMBL" id="EAV44944.1"/>
    </source>
</evidence>
<dbReference type="EMBL" id="AAUW01000004">
    <property type="protein sequence ID" value="EAV44944.1"/>
    <property type="molecule type" value="Genomic_DNA"/>
</dbReference>
<evidence type="ECO:0000313" key="3">
    <source>
        <dbReference type="Proteomes" id="UP000004848"/>
    </source>
</evidence>
<gene>
    <name evidence="2" type="ORF">SIAM614_13053</name>
</gene>
<comment type="caution">
    <text evidence="2">The sequence shown here is derived from an EMBL/GenBank/DDBJ whole genome shotgun (WGS) entry which is preliminary data.</text>
</comment>
<name>A0NQ86_ROSAI</name>
<dbReference type="Proteomes" id="UP000004848">
    <property type="component" value="Unassembled WGS sequence"/>
</dbReference>
<proteinExistence type="predicted"/>
<dbReference type="RefSeq" id="WP_006933064.1">
    <property type="nucleotide sequence ID" value="NZ_AAUW01000004.1"/>
</dbReference>
<sequence length="117" mass="12074">MASKTTMKIQFPLGGIIPKDVLKSAKDRVCEPGEVVTVPIAYGEHLVSDRFAEKATSTTKPVQSSEGADKKKAELAGLEKAVAAAKEALESAESDEAKATAQAALDGAESALADAKS</sequence>
<dbReference type="OrthoDB" id="7877115at2"/>
<dbReference type="AlphaFoldDB" id="A0NQ86"/>
<evidence type="ECO:0000256" key="1">
    <source>
        <dbReference type="SAM" id="MobiDB-lite"/>
    </source>
</evidence>
<feature type="region of interest" description="Disordered" evidence="1">
    <location>
        <begin position="94"/>
        <end position="117"/>
    </location>
</feature>
<dbReference type="GeneID" id="68845703"/>
<reference evidence="2 3" key="1">
    <citation type="submission" date="2006-05" db="EMBL/GenBank/DDBJ databases">
        <authorList>
            <person name="King G."/>
            <person name="Ferriera S."/>
            <person name="Johnson J."/>
            <person name="Kravitz S."/>
            <person name="Beeson K."/>
            <person name="Sutton G."/>
            <person name="Rogers Y.-H."/>
            <person name="Friedman R."/>
            <person name="Frazier M."/>
            <person name="Venter J.C."/>
        </authorList>
    </citation>
    <scope>NUCLEOTIDE SEQUENCE [LARGE SCALE GENOMIC DNA]</scope>
    <source>
        <strain evidence="3">ATCC 25650 / DSM 13394 / JCM 20685 / NBRC 16684 / NCIMB 2208 / IAM 12614 / B1</strain>
    </source>
</reference>
<organism evidence="2 3">
    <name type="scientific">Roseibium aggregatum (strain ATCC 25650 / DSM 13394 / JCM 20685 / NBRC 16684 / NCIMB 2208 / IAM 12614 / B1)</name>
    <name type="common">Stappia aggregata</name>
    <dbReference type="NCBI Taxonomy" id="384765"/>
    <lineage>
        <taxon>Bacteria</taxon>
        <taxon>Pseudomonadati</taxon>
        <taxon>Pseudomonadota</taxon>
        <taxon>Alphaproteobacteria</taxon>
        <taxon>Hyphomicrobiales</taxon>
        <taxon>Stappiaceae</taxon>
        <taxon>Roseibium</taxon>
    </lineage>
</organism>
<protein>
    <submittedName>
        <fullName evidence="2">Uncharacterized protein</fullName>
    </submittedName>
</protein>